<accession>A0ACC2D9Y3</accession>
<organism evidence="1 2">
    <name type="scientific">Diphasiastrum complanatum</name>
    <name type="common">Issler's clubmoss</name>
    <name type="synonym">Lycopodium complanatum</name>
    <dbReference type="NCBI Taxonomy" id="34168"/>
    <lineage>
        <taxon>Eukaryota</taxon>
        <taxon>Viridiplantae</taxon>
        <taxon>Streptophyta</taxon>
        <taxon>Embryophyta</taxon>
        <taxon>Tracheophyta</taxon>
        <taxon>Lycopodiopsida</taxon>
        <taxon>Lycopodiales</taxon>
        <taxon>Lycopodiaceae</taxon>
        <taxon>Lycopodioideae</taxon>
        <taxon>Diphasiastrum</taxon>
    </lineage>
</organism>
<name>A0ACC2D9Y3_DIPCM</name>
<protein>
    <submittedName>
        <fullName evidence="1">Uncharacterized protein</fullName>
    </submittedName>
</protein>
<proteinExistence type="predicted"/>
<evidence type="ECO:0000313" key="2">
    <source>
        <dbReference type="Proteomes" id="UP001162992"/>
    </source>
</evidence>
<evidence type="ECO:0000313" key="1">
    <source>
        <dbReference type="EMBL" id="KAJ7550742.1"/>
    </source>
</evidence>
<dbReference type="Proteomes" id="UP001162992">
    <property type="component" value="Chromosome 7"/>
</dbReference>
<keyword evidence="2" id="KW-1185">Reference proteome</keyword>
<sequence>MPHAAHNPPSPPHPLSLSLFLSLSLSLSLSLQLSKGKIFYVGCGLPARGPHKKIGIFFCDFGTTFLVLERERSGTRNPDHAPSESRSAATQTITQKCKNRTILLIIF</sequence>
<dbReference type="EMBL" id="CM055098">
    <property type="protein sequence ID" value="KAJ7550742.1"/>
    <property type="molecule type" value="Genomic_DNA"/>
</dbReference>
<reference evidence="2" key="1">
    <citation type="journal article" date="2024" name="Proc. Natl. Acad. Sci. U.S.A.">
        <title>Extraordinary preservation of gene collinearity over three hundred million years revealed in homosporous lycophytes.</title>
        <authorList>
            <person name="Li C."/>
            <person name="Wickell D."/>
            <person name="Kuo L.Y."/>
            <person name="Chen X."/>
            <person name="Nie B."/>
            <person name="Liao X."/>
            <person name="Peng D."/>
            <person name="Ji J."/>
            <person name="Jenkins J."/>
            <person name="Williams M."/>
            <person name="Shu S."/>
            <person name="Plott C."/>
            <person name="Barry K."/>
            <person name="Rajasekar S."/>
            <person name="Grimwood J."/>
            <person name="Han X."/>
            <person name="Sun S."/>
            <person name="Hou Z."/>
            <person name="He W."/>
            <person name="Dai G."/>
            <person name="Sun C."/>
            <person name="Schmutz J."/>
            <person name="Leebens-Mack J.H."/>
            <person name="Li F.W."/>
            <person name="Wang L."/>
        </authorList>
    </citation>
    <scope>NUCLEOTIDE SEQUENCE [LARGE SCALE GENOMIC DNA]</scope>
    <source>
        <strain evidence="2">cv. PW_Plant_1</strain>
    </source>
</reference>
<gene>
    <name evidence="1" type="ORF">O6H91_07G115600</name>
</gene>
<comment type="caution">
    <text evidence="1">The sequence shown here is derived from an EMBL/GenBank/DDBJ whole genome shotgun (WGS) entry which is preliminary data.</text>
</comment>